<protein>
    <submittedName>
        <fullName evidence="1">Uncharacterized protein</fullName>
    </submittedName>
</protein>
<dbReference type="AlphaFoldDB" id="A0A4R6KJQ8"/>
<evidence type="ECO:0000313" key="1">
    <source>
        <dbReference type="EMBL" id="TDO51547.1"/>
    </source>
</evidence>
<keyword evidence="2" id="KW-1185">Reference proteome</keyword>
<sequence length="246" mass="26397">MGEGPVICATPTKQLARQVLATAQREGVPGVLLIGSHKTWETADEIAVEGGEAIGIATYSAIFNSSPKLPEPRLVIFDDAHAGEQFVDEEYGITIRRHENVGAYLLVLEALSPFLSGLLLQRLRGEPDPGAHHQVRLMLPAVDPGALAKLDAALAQLPEPYKFEFAMIRSGLASCCTYLSYGGIQIRPMIPPTFENCEEACGDSRPGSCGLRSKSATWRVAQVSGGKVERICVRAVIRQLGCWGGG</sequence>
<reference evidence="1 2" key="1">
    <citation type="submission" date="2019-03" db="EMBL/GenBank/DDBJ databases">
        <title>Genomic Encyclopedia of Type Strains, Phase III (KMG-III): the genomes of soil and plant-associated and newly described type strains.</title>
        <authorList>
            <person name="Whitman W."/>
        </authorList>
    </citation>
    <scope>NUCLEOTIDE SEQUENCE [LARGE SCALE GENOMIC DNA]</scope>
    <source>
        <strain evidence="1 2">VKM Ac-2527</strain>
    </source>
</reference>
<dbReference type="SUPFAM" id="SSF52540">
    <property type="entry name" value="P-loop containing nucleoside triphosphate hydrolases"/>
    <property type="match status" value="1"/>
</dbReference>
<accession>A0A4R6KJQ8</accession>
<gene>
    <name evidence="1" type="ORF">EV643_103286</name>
</gene>
<dbReference type="EMBL" id="SNWQ01000003">
    <property type="protein sequence ID" value="TDO51547.1"/>
    <property type="molecule type" value="Genomic_DNA"/>
</dbReference>
<comment type="caution">
    <text evidence="1">The sequence shown here is derived from an EMBL/GenBank/DDBJ whole genome shotgun (WGS) entry which is preliminary data.</text>
</comment>
<evidence type="ECO:0000313" key="2">
    <source>
        <dbReference type="Proteomes" id="UP000295388"/>
    </source>
</evidence>
<proteinExistence type="predicted"/>
<dbReference type="InterPro" id="IPR027417">
    <property type="entry name" value="P-loop_NTPase"/>
</dbReference>
<name>A0A4R6KJQ8_9ACTN</name>
<organism evidence="1 2">
    <name type="scientific">Kribbella caucasensis</name>
    <dbReference type="NCBI Taxonomy" id="2512215"/>
    <lineage>
        <taxon>Bacteria</taxon>
        <taxon>Bacillati</taxon>
        <taxon>Actinomycetota</taxon>
        <taxon>Actinomycetes</taxon>
        <taxon>Propionibacteriales</taxon>
        <taxon>Kribbellaceae</taxon>
        <taxon>Kribbella</taxon>
    </lineage>
</organism>
<dbReference type="Proteomes" id="UP000295388">
    <property type="component" value="Unassembled WGS sequence"/>
</dbReference>